<dbReference type="Gene3D" id="3.30.710.10">
    <property type="entry name" value="Potassium Channel Kv1.1, Chain A"/>
    <property type="match status" value="1"/>
</dbReference>
<dbReference type="SUPFAM" id="SSF54695">
    <property type="entry name" value="POZ domain"/>
    <property type="match status" value="1"/>
</dbReference>
<sequence length="530" mass="59534">MESPTTIAVSRPQAAQHGRYHNPIDGAHSRYSTRPSTPKPSTSRGSRSPAMLCLNTDPLPSPDPESPFSLLEEDITMMVPEFESPVDTRSTAEDPWALHEKTSPKTRDSKFYMTMAVFEVEDSLFRVPTHYFRASTEFFNVDFDSADASGDECHLKLEDVTQADFRALLNLMYPRSLTLTRTLSDDEWVSVLKLSTNWMMLDVRRMAIEHLTSASIPPADRVILARTYNIADWLRSAYIDLADVSIEVGISPEDAAKIGLESTLKLYRSRDSVLRIFSLWVIGNKPLGSAVDDVFGHELQGLPRSSIEKVLLARTYNVAEWLRSAYVELVERKESLTIEEAATLGYEAAIRLGGARERRLSQDIEDVRDIGTLVDEAMEAEMCKVPSHTPVDRVILARENGVSEWLRSALVELMVMGDMSLEDGARIGLESAIALYRVREKFFYSVLTKGIFRSQHETAVDNEFGKELEDVRAAGDIYCKLGKAAVEVMAEVLGEPEQVVREPVEVAMPEPPTVEQRGISDLKRRKKKRK</sequence>
<feature type="region of interest" description="Disordered" evidence="1">
    <location>
        <begin position="507"/>
        <end position="530"/>
    </location>
</feature>
<gene>
    <name evidence="3" type="ORF">D9615_004843</name>
</gene>
<protein>
    <recommendedName>
        <fullName evidence="2">BTB domain-containing protein</fullName>
    </recommendedName>
</protein>
<evidence type="ECO:0000256" key="1">
    <source>
        <dbReference type="SAM" id="MobiDB-lite"/>
    </source>
</evidence>
<dbReference type="PROSITE" id="PS50097">
    <property type="entry name" value="BTB"/>
    <property type="match status" value="1"/>
</dbReference>
<evidence type="ECO:0000313" key="4">
    <source>
        <dbReference type="Proteomes" id="UP000565441"/>
    </source>
</evidence>
<evidence type="ECO:0000259" key="2">
    <source>
        <dbReference type="PROSITE" id="PS50097"/>
    </source>
</evidence>
<accession>A0A8H5HH00</accession>
<feature type="compositionally biased region" description="Low complexity" evidence="1">
    <location>
        <begin position="29"/>
        <end position="49"/>
    </location>
</feature>
<dbReference type="InterPro" id="IPR000210">
    <property type="entry name" value="BTB/POZ_dom"/>
</dbReference>
<dbReference type="EMBL" id="JAACJP010000007">
    <property type="protein sequence ID" value="KAF5383248.1"/>
    <property type="molecule type" value="Genomic_DNA"/>
</dbReference>
<evidence type="ECO:0000313" key="3">
    <source>
        <dbReference type="EMBL" id="KAF5383248.1"/>
    </source>
</evidence>
<dbReference type="AlphaFoldDB" id="A0A8H5HH00"/>
<organism evidence="3 4">
    <name type="scientific">Tricholomella constricta</name>
    <dbReference type="NCBI Taxonomy" id="117010"/>
    <lineage>
        <taxon>Eukaryota</taxon>
        <taxon>Fungi</taxon>
        <taxon>Dikarya</taxon>
        <taxon>Basidiomycota</taxon>
        <taxon>Agaricomycotina</taxon>
        <taxon>Agaricomycetes</taxon>
        <taxon>Agaricomycetidae</taxon>
        <taxon>Agaricales</taxon>
        <taxon>Tricholomatineae</taxon>
        <taxon>Lyophyllaceae</taxon>
        <taxon>Tricholomella</taxon>
    </lineage>
</organism>
<proteinExistence type="predicted"/>
<name>A0A8H5HH00_9AGAR</name>
<keyword evidence="4" id="KW-1185">Reference proteome</keyword>
<comment type="caution">
    <text evidence="3">The sequence shown here is derived from an EMBL/GenBank/DDBJ whole genome shotgun (WGS) entry which is preliminary data.</text>
</comment>
<feature type="domain" description="BTB" evidence="2">
    <location>
        <begin position="114"/>
        <end position="181"/>
    </location>
</feature>
<dbReference type="Proteomes" id="UP000565441">
    <property type="component" value="Unassembled WGS sequence"/>
</dbReference>
<reference evidence="3 4" key="1">
    <citation type="journal article" date="2020" name="ISME J.">
        <title>Uncovering the hidden diversity of litter-decomposition mechanisms in mushroom-forming fungi.</title>
        <authorList>
            <person name="Floudas D."/>
            <person name="Bentzer J."/>
            <person name="Ahren D."/>
            <person name="Johansson T."/>
            <person name="Persson P."/>
            <person name="Tunlid A."/>
        </authorList>
    </citation>
    <scope>NUCLEOTIDE SEQUENCE [LARGE SCALE GENOMIC DNA]</scope>
    <source>
        <strain evidence="3 4">CBS 661.87</strain>
    </source>
</reference>
<dbReference type="InterPro" id="IPR011333">
    <property type="entry name" value="SKP1/BTB/POZ_sf"/>
</dbReference>
<feature type="region of interest" description="Disordered" evidence="1">
    <location>
        <begin position="1"/>
        <end position="67"/>
    </location>
</feature>
<dbReference type="Pfam" id="PF00651">
    <property type="entry name" value="BTB"/>
    <property type="match status" value="1"/>
</dbReference>
<dbReference type="OrthoDB" id="3199068at2759"/>